<accession>A0A9X4S8X4</accession>
<evidence type="ECO:0000313" key="3">
    <source>
        <dbReference type="Proteomes" id="UP001152876"/>
    </source>
</evidence>
<keyword evidence="1" id="KW-1277">Toxin-antitoxin system</keyword>
<dbReference type="EMBL" id="AOGK01000003">
    <property type="protein sequence ID" value="MDG5974449.1"/>
    <property type="molecule type" value="Genomic_DNA"/>
</dbReference>
<keyword evidence="3" id="KW-1185">Reference proteome</keyword>
<sequence length="106" mass="12156">MAIVILPDAQADLLDLQDYMLERWTPELWIAAEQDIFDQLAQVDTGFITGPVIPLLASVGMTDYRTILSSHHRILYRQIDGNTYVYAVAGQTQDFQTLLLKRLFKR</sequence>
<proteinExistence type="predicted"/>
<dbReference type="InterPro" id="IPR035093">
    <property type="entry name" value="RelE/ParE_toxin_dom_sf"/>
</dbReference>
<dbReference type="Gene3D" id="3.30.2310.20">
    <property type="entry name" value="RelE-like"/>
    <property type="match status" value="1"/>
</dbReference>
<dbReference type="Proteomes" id="UP001152876">
    <property type="component" value="Unassembled WGS sequence"/>
</dbReference>
<name>A0A9X4S8X4_9BURK</name>
<dbReference type="Pfam" id="PF05016">
    <property type="entry name" value="ParE_toxin"/>
    <property type="match status" value="1"/>
</dbReference>
<gene>
    <name evidence="2" type="ORF">H010_04242</name>
</gene>
<dbReference type="InterPro" id="IPR007712">
    <property type="entry name" value="RelE/ParE_toxin"/>
</dbReference>
<dbReference type="RefSeq" id="WP_068173186.1">
    <property type="nucleotide sequence ID" value="NZ_AOGK01000003.1"/>
</dbReference>
<dbReference type="AlphaFoldDB" id="A0A9X4S8X4"/>
<protein>
    <submittedName>
        <fullName evidence="2">Plasmid stabilization system protein</fullName>
    </submittedName>
</protein>
<comment type="caution">
    <text evidence="2">The sequence shown here is derived from an EMBL/GenBank/DDBJ whole genome shotgun (WGS) entry which is preliminary data.</text>
</comment>
<reference evidence="2" key="1">
    <citation type="submission" date="2013-01" db="EMBL/GenBank/DDBJ databases">
        <title>Genome draft of Hydrogenophaga taeniospiralis 2K1.</title>
        <authorList>
            <person name="Gomila M."/>
            <person name="Lalucat J."/>
        </authorList>
    </citation>
    <scope>NUCLEOTIDE SEQUENCE</scope>
    <source>
        <strain evidence="2">CCUG 15921</strain>
    </source>
</reference>
<evidence type="ECO:0000256" key="1">
    <source>
        <dbReference type="ARBA" id="ARBA00022649"/>
    </source>
</evidence>
<dbReference type="OrthoDB" id="8855882at2"/>
<evidence type="ECO:0000313" key="2">
    <source>
        <dbReference type="EMBL" id="MDG5974449.1"/>
    </source>
</evidence>
<organism evidence="2 3">
    <name type="scientific">Hydrogenophaga taeniospiralis CCUG 15921</name>
    <dbReference type="NCBI Taxonomy" id="1281780"/>
    <lineage>
        <taxon>Bacteria</taxon>
        <taxon>Pseudomonadati</taxon>
        <taxon>Pseudomonadota</taxon>
        <taxon>Betaproteobacteria</taxon>
        <taxon>Burkholderiales</taxon>
        <taxon>Comamonadaceae</taxon>
        <taxon>Hydrogenophaga</taxon>
    </lineage>
</organism>